<gene>
    <name evidence="5" type="primary">galR</name>
    <name evidence="5" type="ORF">GCM10011482_11220</name>
</gene>
<dbReference type="Proteomes" id="UP000622610">
    <property type="component" value="Unassembled WGS sequence"/>
</dbReference>
<dbReference type="InterPro" id="IPR046335">
    <property type="entry name" value="LacI/GalR-like_sensor"/>
</dbReference>
<dbReference type="SUPFAM" id="SSF53822">
    <property type="entry name" value="Periplasmic binding protein-like I"/>
    <property type="match status" value="1"/>
</dbReference>
<dbReference type="AlphaFoldDB" id="A0A917JDZ2"/>
<dbReference type="PRINTS" id="PR00036">
    <property type="entry name" value="HTHLACI"/>
</dbReference>
<dbReference type="SMART" id="SM00354">
    <property type="entry name" value="HTH_LACI"/>
    <property type="match status" value="1"/>
</dbReference>
<keyword evidence="3" id="KW-0804">Transcription</keyword>
<reference evidence="5" key="1">
    <citation type="journal article" date="2014" name="Int. J. Syst. Evol. Microbiol.">
        <title>Complete genome sequence of Corynebacterium casei LMG S-19264T (=DSM 44701T), isolated from a smear-ripened cheese.</title>
        <authorList>
            <consortium name="US DOE Joint Genome Institute (JGI-PGF)"/>
            <person name="Walter F."/>
            <person name="Albersmeier A."/>
            <person name="Kalinowski J."/>
            <person name="Ruckert C."/>
        </authorList>
    </citation>
    <scope>NUCLEOTIDE SEQUENCE</scope>
    <source>
        <strain evidence="5">CCM 8433</strain>
    </source>
</reference>
<dbReference type="InterPro" id="IPR028082">
    <property type="entry name" value="Peripla_BP_I"/>
</dbReference>
<comment type="caution">
    <text evidence="5">The sequence shown here is derived from an EMBL/GenBank/DDBJ whole genome shotgun (WGS) entry which is preliminary data.</text>
</comment>
<dbReference type="GO" id="GO:0000976">
    <property type="term" value="F:transcription cis-regulatory region binding"/>
    <property type="evidence" value="ECO:0007669"/>
    <property type="project" value="TreeGrafter"/>
</dbReference>
<feature type="domain" description="HTH lacI-type" evidence="4">
    <location>
        <begin position="7"/>
        <end position="64"/>
    </location>
</feature>
<keyword evidence="2" id="KW-0238">DNA-binding</keyword>
<dbReference type="PROSITE" id="PS50932">
    <property type="entry name" value="HTH_LACI_2"/>
    <property type="match status" value="1"/>
</dbReference>
<dbReference type="InterPro" id="IPR010982">
    <property type="entry name" value="Lambda_DNA-bd_dom_sf"/>
</dbReference>
<dbReference type="SUPFAM" id="SSF47413">
    <property type="entry name" value="lambda repressor-like DNA-binding domains"/>
    <property type="match status" value="1"/>
</dbReference>
<reference evidence="5" key="2">
    <citation type="submission" date="2020-09" db="EMBL/GenBank/DDBJ databases">
        <authorList>
            <person name="Sun Q."/>
            <person name="Sedlacek I."/>
        </authorList>
    </citation>
    <scope>NUCLEOTIDE SEQUENCE</scope>
    <source>
        <strain evidence="5">CCM 8433</strain>
    </source>
</reference>
<accession>A0A917JDZ2</accession>
<dbReference type="PROSITE" id="PS00356">
    <property type="entry name" value="HTH_LACI_1"/>
    <property type="match status" value="1"/>
</dbReference>
<dbReference type="PANTHER" id="PTHR30146">
    <property type="entry name" value="LACI-RELATED TRANSCRIPTIONAL REPRESSOR"/>
    <property type="match status" value="1"/>
</dbReference>
<keyword evidence="1" id="KW-0805">Transcription regulation</keyword>
<dbReference type="InterPro" id="IPR000843">
    <property type="entry name" value="HTH_LacI"/>
</dbReference>
<proteinExistence type="predicted"/>
<dbReference type="EMBL" id="BMDT01000004">
    <property type="protein sequence ID" value="GGI65468.1"/>
    <property type="molecule type" value="Genomic_DNA"/>
</dbReference>
<keyword evidence="6" id="KW-1185">Reference proteome</keyword>
<evidence type="ECO:0000313" key="6">
    <source>
        <dbReference type="Proteomes" id="UP000622610"/>
    </source>
</evidence>
<dbReference type="Pfam" id="PF13377">
    <property type="entry name" value="Peripla_BP_3"/>
    <property type="match status" value="1"/>
</dbReference>
<dbReference type="GO" id="GO:0003700">
    <property type="term" value="F:DNA-binding transcription factor activity"/>
    <property type="evidence" value="ECO:0007669"/>
    <property type="project" value="TreeGrafter"/>
</dbReference>
<dbReference type="RefSeq" id="WP_188367308.1">
    <property type="nucleotide sequence ID" value="NZ_BMDT01000004.1"/>
</dbReference>
<evidence type="ECO:0000256" key="3">
    <source>
        <dbReference type="ARBA" id="ARBA00023163"/>
    </source>
</evidence>
<dbReference type="PANTHER" id="PTHR30146:SF149">
    <property type="entry name" value="HTH-TYPE TRANSCRIPTIONAL REGULATOR EBGR"/>
    <property type="match status" value="1"/>
</dbReference>
<sequence>MKNKKNPTIKDIAAIAEVSPATVSRVLNYDATLNVSNETKKRIFEAAEDLDYALPSTKKRKTKQRILGFFSTYSVEEELEDVYYLAMRVAVEKLAMFHDFQIEPIDRNSKKERLNQVEGLLCVGTFSPEDVDWLKKLNKPVVLLDSSDEDDSFSSVLIDTSSGTKSAIDCLIQNGHQKIGFIGGVDIPGKKDPRQVIFENELEKMNALNVNWLKLGGYTPNDGYQLFKELMSEDERPTAIFIANDSMAVGCYKAAHEMGLAIPEDVSLIGFNDLASAEFLIPALTTIKLQIDYLIEIGLEILTRTIQKPLPFPIKVIIPPKLIERESIKRIN</sequence>
<evidence type="ECO:0000259" key="4">
    <source>
        <dbReference type="PROSITE" id="PS50932"/>
    </source>
</evidence>
<protein>
    <submittedName>
        <fullName evidence="5">LacI family transcriptional regulator</fullName>
    </submittedName>
</protein>
<dbReference type="Gene3D" id="1.10.260.40">
    <property type="entry name" value="lambda repressor-like DNA-binding domains"/>
    <property type="match status" value="1"/>
</dbReference>
<evidence type="ECO:0000256" key="2">
    <source>
        <dbReference type="ARBA" id="ARBA00023125"/>
    </source>
</evidence>
<organism evidence="5 6">
    <name type="scientific">Enterococcus alcedinis</name>
    <dbReference type="NCBI Taxonomy" id="1274384"/>
    <lineage>
        <taxon>Bacteria</taxon>
        <taxon>Bacillati</taxon>
        <taxon>Bacillota</taxon>
        <taxon>Bacilli</taxon>
        <taxon>Lactobacillales</taxon>
        <taxon>Enterococcaceae</taxon>
        <taxon>Enterococcus</taxon>
    </lineage>
</organism>
<evidence type="ECO:0000256" key="1">
    <source>
        <dbReference type="ARBA" id="ARBA00023015"/>
    </source>
</evidence>
<dbReference type="CDD" id="cd01544">
    <property type="entry name" value="PBP1_GalR"/>
    <property type="match status" value="1"/>
</dbReference>
<dbReference type="CDD" id="cd01392">
    <property type="entry name" value="HTH_LacI"/>
    <property type="match status" value="1"/>
</dbReference>
<dbReference type="Pfam" id="PF00356">
    <property type="entry name" value="LacI"/>
    <property type="match status" value="1"/>
</dbReference>
<name>A0A917JDZ2_9ENTE</name>
<dbReference type="Gene3D" id="3.40.50.2300">
    <property type="match status" value="2"/>
</dbReference>
<evidence type="ECO:0000313" key="5">
    <source>
        <dbReference type="EMBL" id="GGI65468.1"/>
    </source>
</evidence>